<dbReference type="AlphaFoldDB" id="A0A1D3K6T8"/>
<dbReference type="EMBL" id="LT599584">
    <property type="protein sequence ID" value="SBW84048.1"/>
    <property type="molecule type" value="Genomic_DNA"/>
</dbReference>
<gene>
    <name evidence="1" type="ORF">PVE_R2G0018</name>
    <name evidence="2" type="ORF">PVE_R2G0911</name>
</gene>
<organism evidence="1 3">
    <name type="scientific">Pseudomonas veronii 1YdBTEX2</name>
    <dbReference type="NCBI Taxonomy" id="1295141"/>
    <lineage>
        <taxon>Bacteria</taxon>
        <taxon>Pseudomonadati</taxon>
        <taxon>Pseudomonadota</taxon>
        <taxon>Gammaproteobacteria</taxon>
        <taxon>Pseudomonadales</taxon>
        <taxon>Pseudomonadaceae</taxon>
        <taxon>Pseudomonas</taxon>
    </lineage>
</organism>
<reference evidence="3" key="1">
    <citation type="submission" date="2016-07" db="EMBL/GenBank/DDBJ databases">
        <authorList>
            <person name="Florea S."/>
            <person name="Webb J.S."/>
            <person name="Jaromczyk J."/>
            <person name="Schardl C.L."/>
        </authorList>
    </citation>
    <scope>NUCLEOTIDE SEQUENCE [LARGE SCALE GENOMIC DNA]</scope>
    <source>
        <strain evidence="3">1YdBTEX2</strain>
    </source>
</reference>
<proteinExistence type="predicted"/>
<name>A0A1D3K6T8_PSEVE</name>
<accession>A0A1D3K6T8</accession>
<evidence type="ECO:0000313" key="1">
    <source>
        <dbReference type="EMBL" id="SBW84048.1"/>
    </source>
</evidence>
<reference evidence="1" key="2">
    <citation type="submission" date="2016-07" db="EMBL/GenBank/DDBJ databases">
        <authorList>
            <person name="Bertelli C."/>
        </authorList>
    </citation>
    <scope>NUCLEOTIDE SEQUENCE</scope>
    <source>
        <strain evidence="1">1YdBTEX2</strain>
    </source>
</reference>
<dbReference type="EMBL" id="LT599584">
    <property type="protein sequence ID" value="SBW84936.1"/>
    <property type="molecule type" value="Genomic_DNA"/>
</dbReference>
<sequence length="138" mass="14759">MTTSPDPSDQKKLPDAKQLFVWFAAFIVFIIVVVLAFFIGVQWNWTFAAVLACTCGGLLVIALPIEDWKKSAIGVFLATAGYLVGLPGMLNPVDDVQITPFAVGVGGKEITVTVGKGDCRFQAKGNILTCNAQVRPAE</sequence>
<evidence type="ECO:0000313" key="2">
    <source>
        <dbReference type="EMBL" id="SBW84936.1"/>
    </source>
</evidence>
<protein>
    <submittedName>
        <fullName evidence="1">Conserved hypothetical membrane protein</fullName>
    </submittedName>
</protein>
<dbReference type="Proteomes" id="UP000245431">
    <property type="component" value="Chromosome PVE_r2"/>
</dbReference>
<evidence type="ECO:0000313" key="3">
    <source>
        <dbReference type="Proteomes" id="UP000245431"/>
    </source>
</evidence>